<protein>
    <submittedName>
        <fullName evidence="4">OmpA family protein</fullName>
    </submittedName>
</protein>
<dbReference type="Pfam" id="PF00691">
    <property type="entry name" value="OmpA"/>
    <property type="match status" value="1"/>
</dbReference>
<feature type="region of interest" description="Disordered" evidence="2">
    <location>
        <begin position="270"/>
        <end position="297"/>
    </location>
</feature>
<organism evidence="4 5">
    <name type="scientific">Hymenobacter fodinae</name>
    <dbReference type="NCBI Taxonomy" id="2510796"/>
    <lineage>
        <taxon>Bacteria</taxon>
        <taxon>Pseudomonadati</taxon>
        <taxon>Bacteroidota</taxon>
        <taxon>Cytophagia</taxon>
        <taxon>Cytophagales</taxon>
        <taxon>Hymenobacteraceae</taxon>
        <taxon>Hymenobacter</taxon>
    </lineage>
</organism>
<evidence type="ECO:0000259" key="3">
    <source>
        <dbReference type="PROSITE" id="PS51123"/>
    </source>
</evidence>
<reference evidence="4 5" key="1">
    <citation type="submission" date="2019-04" db="EMBL/GenBank/DDBJ databases">
        <authorList>
            <person name="Feng G."/>
            <person name="Zhang J."/>
            <person name="Zhu H."/>
        </authorList>
    </citation>
    <scope>NUCLEOTIDE SEQUENCE [LARGE SCALE GENOMIC DNA]</scope>
    <source>
        <strain evidence="4 5">92R-1</strain>
    </source>
</reference>
<keyword evidence="5" id="KW-1185">Reference proteome</keyword>
<dbReference type="OrthoDB" id="9782229at2"/>
<accession>A0A4Z0P5L6</accession>
<dbReference type="Proteomes" id="UP000298337">
    <property type="component" value="Unassembled WGS sequence"/>
</dbReference>
<dbReference type="PANTHER" id="PTHR30329:SF21">
    <property type="entry name" value="LIPOPROTEIN YIAD-RELATED"/>
    <property type="match status" value="1"/>
</dbReference>
<dbReference type="PROSITE" id="PS51123">
    <property type="entry name" value="OMPA_2"/>
    <property type="match status" value="1"/>
</dbReference>
<dbReference type="InterPro" id="IPR050330">
    <property type="entry name" value="Bact_OuterMem_StrucFunc"/>
</dbReference>
<dbReference type="InterPro" id="IPR036737">
    <property type="entry name" value="OmpA-like_sf"/>
</dbReference>
<dbReference type="SUPFAM" id="SSF103088">
    <property type="entry name" value="OmpA-like"/>
    <property type="match status" value="1"/>
</dbReference>
<keyword evidence="1" id="KW-0472">Membrane</keyword>
<proteinExistence type="predicted"/>
<dbReference type="GO" id="GO:0016020">
    <property type="term" value="C:membrane"/>
    <property type="evidence" value="ECO:0007669"/>
    <property type="project" value="UniProtKB-UniRule"/>
</dbReference>
<gene>
    <name evidence="4" type="ORF">EU556_07445</name>
</gene>
<dbReference type="Gene3D" id="3.30.1330.60">
    <property type="entry name" value="OmpA-like domain"/>
    <property type="match status" value="1"/>
</dbReference>
<feature type="compositionally biased region" description="Low complexity" evidence="2">
    <location>
        <begin position="283"/>
        <end position="296"/>
    </location>
</feature>
<comment type="caution">
    <text evidence="4">The sequence shown here is derived from an EMBL/GenBank/DDBJ whole genome shotgun (WGS) entry which is preliminary data.</text>
</comment>
<dbReference type="EMBL" id="SRLA01000002">
    <property type="protein sequence ID" value="TGE07581.1"/>
    <property type="molecule type" value="Genomic_DNA"/>
</dbReference>
<evidence type="ECO:0000256" key="1">
    <source>
        <dbReference type="PROSITE-ProRule" id="PRU00473"/>
    </source>
</evidence>
<feature type="compositionally biased region" description="Pro residues" evidence="2">
    <location>
        <begin position="273"/>
        <end position="282"/>
    </location>
</feature>
<dbReference type="CDD" id="cd07185">
    <property type="entry name" value="OmpA_C-like"/>
    <property type="match status" value="1"/>
</dbReference>
<dbReference type="PANTHER" id="PTHR30329">
    <property type="entry name" value="STATOR ELEMENT OF FLAGELLAR MOTOR COMPLEX"/>
    <property type="match status" value="1"/>
</dbReference>
<evidence type="ECO:0000313" key="4">
    <source>
        <dbReference type="EMBL" id="TGE07581.1"/>
    </source>
</evidence>
<sequence length="466" mass="49894">MMEHNVLDVVRSCFSKDASILLSKTFGVEEEKVTQALRQTIPLAVHSLLELGKQNGSTDVVGHLAREAAAAGLPENTEVLHTTDWAARCSALMHEALGPAYGMTLHCLSAATGIRPVENTTILGYTLAFALGALGNYANQRQLTDFELLHWVQAQEGEILQAVPAYSRVPATQQVVKQAPLALDTLPDTRPVGQPLELAAQSAVISRRGFAAQAPFGKAMQDKPQHLLHWQLAGLLAVAIGLGYVIGHDDSEPPITKAEAESPASTVALISPAEPPVTPPAPAATTSTAPATALAPGRYDPTTDTFIYDTGPPTTLQLAGGTTLRTGANSTESQLYRFLSNPAMQVDSVNRTKGWINCDRIYFEPSQAILTEGSGEQLRNIASILRAFPTARIKFGGYTDSTGNPLKNFQLSESRAKAAMLALSSIGIDINRIESKGYGGKFFLTTNTTPEGRAMNRRVSLRVIKK</sequence>
<name>A0A4Z0P5L6_9BACT</name>
<dbReference type="InterPro" id="IPR006665">
    <property type="entry name" value="OmpA-like"/>
</dbReference>
<dbReference type="AlphaFoldDB" id="A0A4Z0P5L6"/>
<feature type="domain" description="OmpA-like" evidence="3">
    <location>
        <begin position="350"/>
        <end position="466"/>
    </location>
</feature>
<evidence type="ECO:0000256" key="2">
    <source>
        <dbReference type="SAM" id="MobiDB-lite"/>
    </source>
</evidence>
<evidence type="ECO:0000313" key="5">
    <source>
        <dbReference type="Proteomes" id="UP000298337"/>
    </source>
</evidence>